<evidence type="ECO:0000313" key="7">
    <source>
        <dbReference type="EMBL" id="AJC70866.1"/>
    </source>
</evidence>
<feature type="domain" description="Transcription regulator TrmB N-terminal" evidence="5">
    <location>
        <begin position="10"/>
        <end position="77"/>
    </location>
</feature>
<dbReference type="EMBL" id="CP007140">
    <property type="protein sequence ID" value="AJC70866.1"/>
    <property type="molecule type" value="Genomic_DNA"/>
</dbReference>
<name>A0A0X1KHY1_9EURY</name>
<protein>
    <submittedName>
        <fullName evidence="7">TrmB family transcriptional regulator</fullName>
    </submittedName>
</protein>
<evidence type="ECO:0000256" key="2">
    <source>
        <dbReference type="ARBA" id="ARBA00023015"/>
    </source>
</evidence>
<feature type="domain" description="Transcription regulator TrmB C-terminal" evidence="6">
    <location>
        <begin position="111"/>
        <end position="336"/>
    </location>
</feature>
<dbReference type="SUPFAM" id="SSF159071">
    <property type="entry name" value="TrmB C-terminal domain-like"/>
    <property type="match status" value="1"/>
</dbReference>
<dbReference type="KEGG" id="tgy:X802_00625"/>
<keyword evidence="8" id="KW-1185">Reference proteome</keyword>
<gene>
    <name evidence="7" type="ORF">X802_00625</name>
</gene>
<keyword evidence="3" id="KW-0238">DNA-binding</keyword>
<dbReference type="GO" id="GO:0003677">
    <property type="term" value="F:DNA binding"/>
    <property type="evidence" value="ECO:0007669"/>
    <property type="project" value="UniProtKB-KW"/>
</dbReference>
<dbReference type="Proteomes" id="UP000062043">
    <property type="component" value="Chromosome"/>
</dbReference>
<dbReference type="STRING" id="1432656.X802_00625"/>
<dbReference type="PATRIC" id="fig|1432656.3.peg.122"/>
<keyword evidence="2" id="KW-0805">Transcription regulation</keyword>
<dbReference type="Pfam" id="PF01978">
    <property type="entry name" value="TrmB"/>
    <property type="match status" value="1"/>
</dbReference>
<dbReference type="RefSeq" id="WP_062370097.1">
    <property type="nucleotide sequence ID" value="NZ_CP007140.1"/>
</dbReference>
<comment type="similarity">
    <text evidence="1">Belongs to the transcriptional regulator TrmB family.</text>
</comment>
<dbReference type="SUPFAM" id="SSF46785">
    <property type="entry name" value="Winged helix' DNA-binding domain"/>
    <property type="match status" value="1"/>
</dbReference>
<dbReference type="InterPro" id="IPR036390">
    <property type="entry name" value="WH_DNA-bd_sf"/>
</dbReference>
<evidence type="ECO:0000313" key="8">
    <source>
        <dbReference type="Proteomes" id="UP000062043"/>
    </source>
</evidence>
<sequence length="338" mass="38825">MEEKEIKALLREFGLNEYEVRAYLTLIKSGPLTAGELAALSKVPQPRIYDVIRTLMAKGFVTTSEGRPKHVIPLNPESVMEAIKQRYEERIEALKTALEELYTPHGEIGSVTVIKSRIALEEYMRRAIRNAKYHMSVAIPTEFLRKFEGDLKAKKENNVRINLFLYGKGEAPAIANEIRIRDVPDPILIIQDREMGVYLSYEALSSGSSLHGYGLIIRDNNLLFMLDRYFYHALWPTGRVVYREERKLKLPREYIHIRELVEDIKTFNLTGSKVEIIGKFVRSKKPVHIVGRVVEFFEDENKVISNITVETEDGARYVVGGWNASLEDIEAERIVLLE</sequence>
<dbReference type="PANTHER" id="PTHR34293:SF1">
    <property type="entry name" value="HTH-TYPE TRANSCRIPTIONAL REGULATOR TRMBL2"/>
    <property type="match status" value="1"/>
</dbReference>
<dbReference type="Gene3D" id="1.10.10.10">
    <property type="entry name" value="Winged helix-like DNA-binding domain superfamily/Winged helix DNA-binding domain"/>
    <property type="match status" value="1"/>
</dbReference>
<dbReference type="AlphaFoldDB" id="A0A0X1KHY1"/>
<evidence type="ECO:0000256" key="4">
    <source>
        <dbReference type="ARBA" id="ARBA00023163"/>
    </source>
</evidence>
<dbReference type="InterPro" id="IPR002831">
    <property type="entry name" value="Tscrpt_reg_TrmB_N"/>
</dbReference>
<evidence type="ECO:0000259" key="6">
    <source>
        <dbReference type="Pfam" id="PF11495"/>
    </source>
</evidence>
<dbReference type="InterPro" id="IPR036388">
    <property type="entry name" value="WH-like_DNA-bd_sf"/>
</dbReference>
<reference evidence="7 8" key="1">
    <citation type="submission" date="2014-01" db="EMBL/GenBank/DDBJ databases">
        <title>Genome sequencing of Thermococcus guaymasensis.</title>
        <authorList>
            <person name="Zhang X."/>
            <person name="Alvare G."/>
            <person name="Fristensky B."/>
            <person name="Chen L."/>
            <person name="Suen T."/>
            <person name="Chen Q."/>
            <person name="Ma K."/>
        </authorList>
    </citation>
    <scope>NUCLEOTIDE SEQUENCE [LARGE SCALE GENOMIC DNA]</scope>
    <source>
        <strain evidence="7 8">DSM 11113</strain>
    </source>
</reference>
<dbReference type="Gene3D" id="2.30.30.690">
    <property type="match status" value="1"/>
</dbReference>
<evidence type="ECO:0000259" key="5">
    <source>
        <dbReference type="Pfam" id="PF01978"/>
    </source>
</evidence>
<dbReference type="InterPro" id="IPR021586">
    <property type="entry name" value="Tscrpt_reg_TrmB_C"/>
</dbReference>
<dbReference type="Pfam" id="PF11495">
    <property type="entry name" value="Regulator_TrmB"/>
    <property type="match status" value="1"/>
</dbReference>
<evidence type="ECO:0000256" key="1">
    <source>
        <dbReference type="ARBA" id="ARBA00007287"/>
    </source>
</evidence>
<proteinExistence type="inferred from homology"/>
<dbReference type="InterPro" id="IPR051797">
    <property type="entry name" value="TrmB-like"/>
</dbReference>
<dbReference type="OrthoDB" id="30795at2157"/>
<organism evidence="7 8">
    <name type="scientific">Thermococcus guaymasensis DSM 11113</name>
    <dbReference type="NCBI Taxonomy" id="1432656"/>
    <lineage>
        <taxon>Archaea</taxon>
        <taxon>Methanobacteriati</taxon>
        <taxon>Methanobacteriota</taxon>
        <taxon>Thermococci</taxon>
        <taxon>Thermococcales</taxon>
        <taxon>Thermococcaceae</taxon>
        <taxon>Thermococcus</taxon>
    </lineage>
</organism>
<dbReference type="PANTHER" id="PTHR34293">
    <property type="entry name" value="HTH-TYPE TRANSCRIPTIONAL REGULATOR TRMBL2"/>
    <property type="match status" value="1"/>
</dbReference>
<dbReference type="GeneID" id="27134168"/>
<evidence type="ECO:0000256" key="3">
    <source>
        <dbReference type="ARBA" id="ARBA00023125"/>
    </source>
</evidence>
<accession>A0A0X1KHY1</accession>
<keyword evidence="4" id="KW-0804">Transcription</keyword>